<keyword evidence="1" id="KW-0812">Transmembrane</keyword>
<name>A0ABS4R505_9HYPH</name>
<feature type="transmembrane region" description="Helical" evidence="1">
    <location>
        <begin position="15"/>
        <end position="37"/>
    </location>
</feature>
<dbReference type="Proteomes" id="UP000730739">
    <property type="component" value="Unassembled WGS sequence"/>
</dbReference>
<reference evidence="2 3" key="1">
    <citation type="submission" date="2021-03" db="EMBL/GenBank/DDBJ databases">
        <title>Genomic Encyclopedia of Type Strains, Phase IV (KMG-IV): sequencing the most valuable type-strain genomes for metagenomic binning, comparative biology and taxonomic classification.</title>
        <authorList>
            <person name="Goeker M."/>
        </authorList>
    </citation>
    <scope>NUCLEOTIDE SEQUENCE [LARGE SCALE GENOMIC DNA]</scope>
    <source>
        <strain evidence="2 3">DSM 13372</strain>
    </source>
</reference>
<organism evidence="2 3">
    <name type="scientific">Sinorhizobium kostiense</name>
    <dbReference type="NCBI Taxonomy" id="76747"/>
    <lineage>
        <taxon>Bacteria</taxon>
        <taxon>Pseudomonadati</taxon>
        <taxon>Pseudomonadota</taxon>
        <taxon>Alphaproteobacteria</taxon>
        <taxon>Hyphomicrobiales</taxon>
        <taxon>Rhizobiaceae</taxon>
        <taxon>Sinorhizobium/Ensifer group</taxon>
        <taxon>Sinorhizobium</taxon>
    </lineage>
</organism>
<keyword evidence="1" id="KW-0472">Membrane</keyword>
<accession>A0ABS4R505</accession>
<evidence type="ECO:0000313" key="2">
    <source>
        <dbReference type="EMBL" id="MBP2237950.1"/>
    </source>
</evidence>
<evidence type="ECO:0000313" key="3">
    <source>
        <dbReference type="Proteomes" id="UP000730739"/>
    </source>
</evidence>
<keyword evidence="3" id="KW-1185">Reference proteome</keyword>
<evidence type="ECO:0000256" key="1">
    <source>
        <dbReference type="SAM" id="Phobius"/>
    </source>
</evidence>
<comment type="caution">
    <text evidence="2">The sequence shown here is derived from an EMBL/GenBank/DDBJ whole genome shotgun (WGS) entry which is preliminary data.</text>
</comment>
<proteinExistence type="predicted"/>
<dbReference type="EMBL" id="JAGILA010000007">
    <property type="protein sequence ID" value="MBP2237950.1"/>
    <property type="molecule type" value="Genomic_DNA"/>
</dbReference>
<protein>
    <submittedName>
        <fullName evidence="2">Tetrahydromethanopterin S-methyltransferase subunit F</fullName>
    </submittedName>
</protein>
<sequence>MSLRKDLRVFREPGFYISAVFAVVFLGVLLVFGGLAVS</sequence>
<keyword evidence="1" id="KW-1133">Transmembrane helix</keyword>
<gene>
    <name evidence="2" type="ORF">J2Z31_004477</name>
</gene>